<evidence type="ECO:0000313" key="1">
    <source>
        <dbReference type="EMBL" id="PNY14820.1"/>
    </source>
</evidence>
<protein>
    <submittedName>
        <fullName evidence="1">Uncharacterized protein</fullName>
    </submittedName>
</protein>
<dbReference type="EMBL" id="ASHM01007162">
    <property type="protein sequence ID" value="PNY14820.1"/>
    <property type="molecule type" value="Genomic_DNA"/>
</dbReference>
<name>A0A2K3PHP9_TRIPR</name>
<proteinExistence type="predicted"/>
<evidence type="ECO:0000313" key="2">
    <source>
        <dbReference type="Proteomes" id="UP000236291"/>
    </source>
</evidence>
<dbReference type="Proteomes" id="UP000236291">
    <property type="component" value="Unassembled WGS sequence"/>
</dbReference>
<organism evidence="1 2">
    <name type="scientific">Trifolium pratense</name>
    <name type="common">Red clover</name>
    <dbReference type="NCBI Taxonomy" id="57577"/>
    <lineage>
        <taxon>Eukaryota</taxon>
        <taxon>Viridiplantae</taxon>
        <taxon>Streptophyta</taxon>
        <taxon>Embryophyta</taxon>
        <taxon>Tracheophyta</taxon>
        <taxon>Spermatophyta</taxon>
        <taxon>Magnoliopsida</taxon>
        <taxon>eudicotyledons</taxon>
        <taxon>Gunneridae</taxon>
        <taxon>Pentapetalae</taxon>
        <taxon>rosids</taxon>
        <taxon>fabids</taxon>
        <taxon>Fabales</taxon>
        <taxon>Fabaceae</taxon>
        <taxon>Papilionoideae</taxon>
        <taxon>50 kb inversion clade</taxon>
        <taxon>NPAAA clade</taxon>
        <taxon>Hologalegina</taxon>
        <taxon>IRL clade</taxon>
        <taxon>Trifolieae</taxon>
        <taxon>Trifolium</taxon>
    </lineage>
</organism>
<dbReference type="AlphaFoldDB" id="A0A2K3PHP9"/>
<reference evidence="1 2" key="2">
    <citation type="journal article" date="2017" name="Front. Plant Sci.">
        <title>Gene Classification and Mining of Molecular Markers Useful in Red Clover (Trifolium pratense) Breeding.</title>
        <authorList>
            <person name="Istvanek J."/>
            <person name="Dluhosova J."/>
            <person name="Dluhos P."/>
            <person name="Patkova L."/>
            <person name="Nedelnik J."/>
            <person name="Repkova J."/>
        </authorList>
    </citation>
    <scope>NUCLEOTIDE SEQUENCE [LARGE SCALE GENOMIC DNA]</scope>
    <source>
        <strain evidence="2">cv. Tatra</strain>
        <tissue evidence="1">Young leaves</tissue>
    </source>
</reference>
<comment type="caution">
    <text evidence="1">The sequence shown here is derived from an EMBL/GenBank/DDBJ whole genome shotgun (WGS) entry which is preliminary data.</text>
</comment>
<accession>A0A2K3PHP9</accession>
<sequence length="78" mass="8815">MDLPSQHFDISHYPPPSMQHATSSILLSCDGTSYYQFHFALKLLIKLGGNNFQLWIEQVEGVIASHKLHRLVVNPTVP</sequence>
<reference evidence="1 2" key="1">
    <citation type="journal article" date="2014" name="Am. J. Bot.">
        <title>Genome assembly and annotation for red clover (Trifolium pratense; Fabaceae).</title>
        <authorList>
            <person name="Istvanek J."/>
            <person name="Jaros M."/>
            <person name="Krenek A."/>
            <person name="Repkova J."/>
        </authorList>
    </citation>
    <scope>NUCLEOTIDE SEQUENCE [LARGE SCALE GENOMIC DNA]</scope>
    <source>
        <strain evidence="2">cv. Tatra</strain>
        <tissue evidence="1">Young leaves</tissue>
    </source>
</reference>
<gene>
    <name evidence="1" type="ORF">L195_g011507</name>
</gene>